<dbReference type="PANTHER" id="PTHR16932">
    <property type="entry name" value="INTERFERON ALPHA-INDUCIBLE PROTEIN 27"/>
    <property type="match status" value="1"/>
</dbReference>
<keyword evidence="9" id="KW-1185">Reference proteome</keyword>
<evidence type="ECO:0000256" key="1">
    <source>
        <dbReference type="ARBA" id="ARBA00004141"/>
    </source>
</evidence>
<dbReference type="InterPro" id="IPR009311">
    <property type="entry name" value="IFI6/IFI27-like"/>
</dbReference>
<comment type="similarity">
    <text evidence="2">Belongs to the IFI6/IFI27 family.</text>
</comment>
<evidence type="ECO:0000256" key="7">
    <source>
        <dbReference type="SAM" id="Phobius"/>
    </source>
</evidence>
<comment type="caution">
    <text evidence="8">The sequence shown here is derived from an EMBL/GenBank/DDBJ whole genome shotgun (WGS) entry which is preliminary data.</text>
</comment>
<comment type="subcellular location">
    <subcellularLocation>
        <location evidence="1">Membrane</location>
        <topology evidence="1">Multi-pass membrane protein</topology>
    </subcellularLocation>
</comment>
<feature type="region of interest" description="Disordered" evidence="6">
    <location>
        <begin position="44"/>
        <end position="72"/>
    </location>
</feature>
<dbReference type="InterPro" id="IPR038213">
    <property type="entry name" value="IFI6/IFI27-like_sf"/>
</dbReference>
<reference evidence="8 9" key="1">
    <citation type="journal article" date="2024" name="J Genomics">
        <title>Draft genome sequencing and assembly of Favolaschia claudopus CIRM-BRFM 2984 isolated from oak limbs.</title>
        <authorList>
            <person name="Navarro D."/>
            <person name="Drula E."/>
            <person name="Chaduli D."/>
            <person name="Cazenave R."/>
            <person name="Ahrendt S."/>
            <person name="Wang J."/>
            <person name="Lipzen A."/>
            <person name="Daum C."/>
            <person name="Barry K."/>
            <person name="Grigoriev I.V."/>
            <person name="Favel A."/>
            <person name="Rosso M.N."/>
            <person name="Martin F."/>
        </authorList>
    </citation>
    <scope>NUCLEOTIDE SEQUENCE [LARGE SCALE GENOMIC DNA]</scope>
    <source>
        <strain evidence="8 9">CIRM-BRFM 2984</strain>
    </source>
</reference>
<evidence type="ECO:0000256" key="2">
    <source>
        <dbReference type="ARBA" id="ARBA00007262"/>
    </source>
</evidence>
<keyword evidence="5 7" id="KW-0472">Membrane</keyword>
<evidence type="ECO:0000256" key="6">
    <source>
        <dbReference type="SAM" id="MobiDB-lite"/>
    </source>
</evidence>
<feature type="transmembrane region" description="Helical" evidence="7">
    <location>
        <begin position="156"/>
        <end position="176"/>
    </location>
</feature>
<accession>A0AAW0CML4</accession>
<dbReference type="Proteomes" id="UP001362999">
    <property type="component" value="Unassembled WGS sequence"/>
</dbReference>
<evidence type="ECO:0000313" key="9">
    <source>
        <dbReference type="Proteomes" id="UP001362999"/>
    </source>
</evidence>
<feature type="compositionally biased region" description="Low complexity" evidence="6">
    <location>
        <begin position="57"/>
        <end position="69"/>
    </location>
</feature>
<evidence type="ECO:0000256" key="3">
    <source>
        <dbReference type="ARBA" id="ARBA00022692"/>
    </source>
</evidence>
<feature type="non-terminal residue" evidence="8">
    <location>
        <position position="204"/>
    </location>
</feature>
<sequence>MNECYSSGYHNLFVTRLAQNQSPTDCDGTASNASRGLTESQLILSPAQDDPPPPCNADASSTSADSGAANPQKSVFQRFKEDHPLTATAAAVALIISAALAAPLVLIGAFNLMGFGARGIVAGSLASRIQSVCYGGAAASGSAFSIAQSIGTGGAAYAAVAPLVSVCVCVVSVAGARKLIPIPKQNDGAGSREFRRVARTLRRL</sequence>
<organism evidence="8 9">
    <name type="scientific">Favolaschia claudopus</name>
    <dbReference type="NCBI Taxonomy" id="2862362"/>
    <lineage>
        <taxon>Eukaryota</taxon>
        <taxon>Fungi</taxon>
        <taxon>Dikarya</taxon>
        <taxon>Basidiomycota</taxon>
        <taxon>Agaricomycotina</taxon>
        <taxon>Agaricomycetes</taxon>
        <taxon>Agaricomycetidae</taxon>
        <taxon>Agaricales</taxon>
        <taxon>Marasmiineae</taxon>
        <taxon>Mycenaceae</taxon>
        <taxon>Favolaschia</taxon>
    </lineage>
</organism>
<feature type="transmembrane region" description="Helical" evidence="7">
    <location>
        <begin position="85"/>
        <end position="110"/>
    </location>
</feature>
<evidence type="ECO:0000256" key="5">
    <source>
        <dbReference type="ARBA" id="ARBA00023136"/>
    </source>
</evidence>
<name>A0AAW0CML4_9AGAR</name>
<dbReference type="EMBL" id="JAWWNJ010000016">
    <property type="protein sequence ID" value="KAK7039922.1"/>
    <property type="molecule type" value="Genomic_DNA"/>
</dbReference>
<evidence type="ECO:0000313" key="8">
    <source>
        <dbReference type="EMBL" id="KAK7039922.1"/>
    </source>
</evidence>
<dbReference type="AlphaFoldDB" id="A0AAW0CML4"/>
<evidence type="ECO:0000256" key="4">
    <source>
        <dbReference type="ARBA" id="ARBA00022989"/>
    </source>
</evidence>
<gene>
    <name evidence="8" type="ORF">R3P38DRAFT_2902482</name>
</gene>
<proteinExistence type="inferred from homology"/>
<dbReference type="GO" id="GO:0016020">
    <property type="term" value="C:membrane"/>
    <property type="evidence" value="ECO:0007669"/>
    <property type="project" value="UniProtKB-SubCell"/>
</dbReference>
<keyword evidence="3 7" id="KW-0812">Transmembrane</keyword>
<keyword evidence="4 7" id="KW-1133">Transmembrane helix</keyword>
<dbReference type="PANTHER" id="PTHR16932:SF18">
    <property type="entry name" value="INTERFERON, ALPHA-INDUCIBLE PROTEIN 27-LIKE 2"/>
    <property type="match status" value="1"/>
</dbReference>
<dbReference type="Pfam" id="PF06140">
    <property type="entry name" value="Ifi-6-16"/>
    <property type="match status" value="1"/>
</dbReference>
<dbReference type="Gene3D" id="6.10.110.10">
    <property type="match status" value="1"/>
</dbReference>
<protein>
    <submittedName>
        <fullName evidence="8">Uncharacterized protein</fullName>
    </submittedName>
</protein>